<sequence length="1920" mass="208354">MRPGADAGAAVARAAALSDQLDELLAAARRPQRQAEAESQAEAERQAAAEPRAEAERQGEAVPGAGAESQAAAEPRAAAERQAEAEPAPRTTPAPTPAPTLNPPPLQHGPHVPLPPTSGMSGGTATPAQRAHADDLIRRFTERTRTSKELAQRHRRVLADSRAVVGFRAATKEMLYPIAARSARGARLTDVDGNEYTDITMGFGALLLGHEPEPVAEAVRRHLADGLRLGPRSEDTGTAAELLAELTGMERVAFANSGTEANSAAVRLARAATGRDRVVMFRGSYHGHIDAVLGRPGPDGRHAVPVSRGIPASAVSELLVLEYGSQESLDVIEELGDTIAAVLVEPVQCRNPGLRPVEFLCSLRELTARRGIVLLFDEMLTGLRPHPRGAQHHYGVVPDLATYGKALGSGHPIGAIAGRGDIMDGVDGGFWQYGDDSRPPRDTTFFGGTYNQHPLSMAAARAVLTHLKEAGPGLQQVLNARTDALAADLGHFFRAEEFPLEMAHFGSMFRFTHRADMELLHHHLLLRGIYVWEWRSFYLSTAHTDSDIERIADAVKGSLRELRAGGHFPTKDSSARARRGPTAAPERPAPDFGVYFFGDHPEDESGAQAYDRIVETARFADERGFSTLWLPERHFHSFGGLFPNPSVLAAALARETRRIRLHAGSVVLPLHDPVRIAEEWSVADNLSGGRVGIGCATGWHANDFALHPDRFGNRTEIAFQHLEDVRRLWRGESIRRRTGEGHTFDVRAHPRPVQERPPLYLATSGRRASYEEAARRDLGIVTNLMNQTVEQLTENVRHYRRVRAEHGLDPDAGRVTVLLHTYLAEDHTAARAAAREPMSRYLRSSLQMRSAATALGNRPEDVAGASDADLDYLFDRAYDRYCDQRALIGTPDTCAATVDVLRAAGVDEIAALVDFGLPPELLRSGLEQLDVLRRRYHERPRPPAGRRAPATPAQRRLWLAATLIANPAAYNEIQGVRLRGPLDVEALRTAVDGLARRHDGLRTVFRAGGEGVDQVVREESRPRWVVSDVRGQDADTAIHAALREESARAYDLAEGPLFTPRLLRLADDDHVLILGTHHLVTDAHSAELMAADLGELYRAAVEGRAPRFERAAGTTLGVAGPPVVAADLEWWRAHLGGTPPVPALPTDRPRVRTVAGRGGAVGVRLERDPVARLREWSGERGVTLFATLLTAWRIVLRASTGQDDFVIGSTFGRRTPETRDTVGFHVALLPLRGALTDDTALTDAVRAARDTLFAADEHQHVDMDALLASVHPDPGNPRPLVTVSADLDSAPLATLALPGLRAELLDGGTESAPLELALMATRAPDGSLGLRIRYDADLFEEPTAREYLRRLEQVLAGMTAGAAETVGDLAPRTAATVAPASVAGTAEYLRGLWRDVLGVERQLTGDTNFFELGGNSITAIRLVNRVRDTLGVDYPLADFFRDASLGAMTAQLAPTAGVTVVDSAPVSDQQARMIASVLSMPRPEVWNIPTRIRFTGPLDAAALRTALAQLLERHHGLRLRFVPGPATPDDDGTGWRQEVLDLPPPPLPVEDLTALTDAERAARADELCREAAATPIELTAPVLPVLRLLRLGPDRWTLMFVVHHICIDGWSLSLVLDELAALYTAAARGRPHGLPEPATQCPDYARRQRDDADPEREARRAAYWTRYLDGIPAKVEIPGDRARPAVPSGRGDTLRGTVPGDLRAAVEKLAADRHTTPFGVAVAALGVLLARRSGERDIVMGTPYANRERGAFESLVALTATSVVVRVTPDPDETRGALVERTGAGALEATAHVLPTARIVRALRESGAREVPERFPLTIAFQNSLDTDIEIPGLDVEVSDLAPPVSRVDLCFGLAPCRDPARGYRTFLEYSTDLWDPSTARALLDDWIAVMAELCTRPDDPVAPLLHPQQHLKGTHVPHA</sequence>
<dbReference type="CDD" id="cd19531">
    <property type="entry name" value="LCL_NRPS-like"/>
    <property type="match status" value="1"/>
</dbReference>
<dbReference type="GO" id="GO:0009366">
    <property type="term" value="C:enterobactin synthetase complex"/>
    <property type="evidence" value="ECO:0007669"/>
    <property type="project" value="TreeGrafter"/>
</dbReference>
<dbReference type="InterPro" id="IPR020806">
    <property type="entry name" value="PKS_PP-bd"/>
</dbReference>
<evidence type="ECO:0000256" key="5">
    <source>
        <dbReference type="SAM" id="MobiDB-lite"/>
    </source>
</evidence>
<dbReference type="GO" id="GO:0008483">
    <property type="term" value="F:transaminase activity"/>
    <property type="evidence" value="ECO:0007669"/>
    <property type="project" value="InterPro"/>
</dbReference>
<feature type="region of interest" description="Disordered" evidence="5">
    <location>
        <begin position="27"/>
        <end position="130"/>
    </location>
</feature>
<name>A0A917XW09_9ACTN</name>
<evidence type="ECO:0000259" key="6">
    <source>
        <dbReference type="PROSITE" id="PS50075"/>
    </source>
</evidence>
<feature type="region of interest" description="Disordered" evidence="5">
    <location>
        <begin position="564"/>
        <end position="587"/>
    </location>
</feature>
<dbReference type="InterPro" id="IPR006162">
    <property type="entry name" value="Ppantetheine_attach_site"/>
</dbReference>
<dbReference type="Gene3D" id="1.10.1200.10">
    <property type="entry name" value="ACP-like"/>
    <property type="match status" value="1"/>
</dbReference>
<feature type="compositionally biased region" description="Basic and acidic residues" evidence="5">
    <location>
        <begin position="42"/>
        <end position="59"/>
    </location>
</feature>
<dbReference type="SUPFAM" id="SSF47336">
    <property type="entry name" value="ACP-like"/>
    <property type="match status" value="1"/>
</dbReference>
<dbReference type="Pfam" id="PF00296">
    <property type="entry name" value="Bac_luciferase"/>
    <property type="match status" value="1"/>
</dbReference>
<evidence type="ECO:0000313" key="7">
    <source>
        <dbReference type="EMBL" id="GGN53856.1"/>
    </source>
</evidence>
<dbReference type="GO" id="GO:0008610">
    <property type="term" value="P:lipid biosynthetic process"/>
    <property type="evidence" value="ECO:0007669"/>
    <property type="project" value="UniProtKB-ARBA"/>
</dbReference>
<keyword evidence="8" id="KW-1185">Reference proteome</keyword>
<dbReference type="NCBIfam" id="TIGR04020">
    <property type="entry name" value="seco_metab_LLM"/>
    <property type="match status" value="1"/>
</dbReference>
<dbReference type="GO" id="GO:0030170">
    <property type="term" value="F:pyridoxal phosphate binding"/>
    <property type="evidence" value="ECO:0007669"/>
    <property type="project" value="InterPro"/>
</dbReference>
<feature type="region of interest" description="Disordered" evidence="5">
    <location>
        <begin position="1629"/>
        <end position="1655"/>
    </location>
</feature>
<evidence type="ECO:0000256" key="1">
    <source>
        <dbReference type="ARBA" id="ARBA00001957"/>
    </source>
</evidence>
<evidence type="ECO:0000256" key="4">
    <source>
        <dbReference type="ARBA" id="ARBA00022898"/>
    </source>
</evidence>
<dbReference type="GO" id="GO:0031177">
    <property type="term" value="F:phosphopantetheine binding"/>
    <property type="evidence" value="ECO:0007669"/>
    <property type="project" value="InterPro"/>
</dbReference>
<dbReference type="PROSITE" id="PS50075">
    <property type="entry name" value="CARRIER"/>
    <property type="match status" value="1"/>
</dbReference>
<feature type="compositionally biased region" description="Basic and acidic residues" evidence="5">
    <location>
        <begin position="1644"/>
        <end position="1655"/>
    </location>
</feature>
<dbReference type="Gene3D" id="3.90.1150.10">
    <property type="entry name" value="Aspartate Aminotransferase, domain 1"/>
    <property type="match status" value="1"/>
</dbReference>
<feature type="compositionally biased region" description="Pro residues" evidence="5">
    <location>
        <begin position="90"/>
        <end position="116"/>
    </location>
</feature>
<dbReference type="InterPro" id="IPR009081">
    <property type="entry name" value="PP-bd_ACP"/>
</dbReference>
<dbReference type="InterPro" id="IPR023213">
    <property type="entry name" value="CAT-like_dom_sf"/>
</dbReference>
<keyword evidence="3" id="KW-0597">Phosphoprotein</keyword>
<dbReference type="Gene3D" id="3.20.20.30">
    <property type="entry name" value="Luciferase-like domain"/>
    <property type="match status" value="1"/>
</dbReference>
<gene>
    <name evidence="7" type="ORF">GCM10011579_012460</name>
</gene>
<dbReference type="Pfam" id="PF00668">
    <property type="entry name" value="Condensation"/>
    <property type="match status" value="2"/>
</dbReference>
<dbReference type="SUPFAM" id="SSF51679">
    <property type="entry name" value="Bacterial luciferase-like"/>
    <property type="match status" value="1"/>
</dbReference>
<proteinExistence type="predicted"/>
<dbReference type="InterPro" id="IPR011251">
    <property type="entry name" value="Luciferase-like_dom"/>
</dbReference>
<dbReference type="Pfam" id="PF00550">
    <property type="entry name" value="PP-binding"/>
    <property type="match status" value="1"/>
</dbReference>
<reference evidence="7 8" key="1">
    <citation type="journal article" date="2014" name="Int. J. Syst. Evol. Microbiol.">
        <title>Complete genome sequence of Corynebacterium casei LMG S-19264T (=DSM 44701T), isolated from a smear-ripened cheese.</title>
        <authorList>
            <consortium name="US DOE Joint Genome Institute (JGI-PGF)"/>
            <person name="Walter F."/>
            <person name="Albersmeier A."/>
            <person name="Kalinowski J."/>
            <person name="Ruckert C."/>
        </authorList>
    </citation>
    <scope>NUCLEOTIDE SEQUENCE [LARGE SCALE GENOMIC DNA]</scope>
    <source>
        <strain evidence="7 8">CGMCC 4.7111</strain>
    </source>
</reference>
<keyword evidence="2" id="KW-0596">Phosphopantetheine</keyword>
<evidence type="ECO:0000256" key="2">
    <source>
        <dbReference type="ARBA" id="ARBA00022450"/>
    </source>
</evidence>
<evidence type="ECO:0000256" key="3">
    <source>
        <dbReference type="ARBA" id="ARBA00022553"/>
    </source>
</evidence>
<dbReference type="InterPro" id="IPR036661">
    <property type="entry name" value="Luciferase-like_sf"/>
</dbReference>
<comment type="caution">
    <text evidence="7">The sequence shown here is derived from an EMBL/GenBank/DDBJ whole genome shotgun (WGS) entry which is preliminary data.</text>
</comment>
<organism evidence="7 8">
    <name type="scientific">Streptomyces albiflavescens</name>
    <dbReference type="NCBI Taxonomy" id="1623582"/>
    <lineage>
        <taxon>Bacteria</taxon>
        <taxon>Bacillati</taxon>
        <taxon>Actinomycetota</taxon>
        <taxon>Actinomycetes</taxon>
        <taxon>Kitasatosporales</taxon>
        <taxon>Streptomycetaceae</taxon>
        <taxon>Streptomyces</taxon>
    </lineage>
</organism>
<keyword evidence="4" id="KW-0663">Pyridoxal phosphate</keyword>
<comment type="cofactor">
    <cofactor evidence="1">
        <name>pantetheine 4'-phosphate</name>
        <dbReference type="ChEBI" id="CHEBI:47942"/>
    </cofactor>
</comment>
<accession>A0A917XW09</accession>
<dbReference type="SMART" id="SM00823">
    <property type="entry name" value="PKS_PP"/>
    <property type="match status" value="1"/>
</dbReference>
<dbReference type="InterPro" id="IPR015424">
    <property type="entry name" value="PyrdxlP-dep_Trfase"/>
</dbReference>
<dbReference type="Gene3D" id="3.40.640.10">
    <property type="entry name" value="Type I PLP-dependent aspartate aminotransferase-like (Major domain)"/>
    <property type="match status" value="1"/>
</dbReference>
<dbReference type="GO" id="GO:0043041">
    <property type="term" value="P:amino acid activation for nonribosomal peptide biosynthetic process"/>
    <property type="evidence" value="ECO:0007669"/>
    <property type="project" value="TreeGrafter"/>
</dbReference>
<dbReference type="GO" id="GO:0009239">
    <property type="term" value="P:enterobactin biosynthetic process"/>
    <property type="evidence" value="ECO:0007669"/>
    <property type="project" value="TreeGrafter"/>
</dbReference>
<dbReference type="Gene3D" id="3.30.559.10">
    <property type="entry name" value="Chloramphenicol acetyltransferase-like domain"/>
    <property type="match status" value="2"/>
</dbReference>
<dbReference type="PROSITE" id="PS00012">
    <property type="entry name" value="PHOSPHOPANTETHEINE"/>
    <property type="match status" value="1"/>
</dbReference>
<dbReference type="Proteomes" id="UP000600365">
    <property type="component" value="Unassembled WGS sequence"/>
</dbReference>
<feature type="compositionally biased region" description="Low complexity" evidence="5">
    <location>
        <begin position="60"/>
        <end position="76"/>
    </location>
</feature>
<dbReference type="InterPro" id="IPR005814">
    <property type="entry name" value="Aminotrans_3"/>
</dbReference>
<dbReference type="GO" id="GO:0005829">
    <property type="term" value="C:cytosol"/>
    <property type="evidence" value="ECO:0007669"/>
    <property type="project" value="TreeGrafter"/>
</dbReference>
<dbReference type="GO" id="GO:0016705">
    <property type="term" value="F:oxidoreductase activity, acting on paired donors, with incorporation or reduction of molecular oxygen"/>
    <property type="evidence" value="ECO:0007669"/>
    <property type="project" value="InterPro"/>
</dbReference>
<dbReference type="GO" id="GO:0047527">
    <property type="term" value="F:2,3-dihydroxybenzoate-serine ligase activity"/>
    <property type="evidence" value="ECO:0007669"/>
    <property type="project" value="TreeGrafter"/>
</dbReference>
<dbReference type="SUPFAM" id="SSF52777">
    <property type="entry name" value="CoA-dependent acyltransferases"/>
    <property type="match status" value="4"/>
</dbReference>
<dbReference type="InterPro" id="IPR036736">
    <property type="entry name" value="ACP-like_sf"/>
</dbReference>
<dbReference type="InterPro" id="IPR001242">
    <property type="entry name" value="Condensation_dom"/>
</dbReference>
<dbReference type="EMBL" id="BMMM01000002">
    <property type="protein sequence ID" value="GGN53856.1"/>
    <property type="molecule type" value="Genomic_DNA"/>
</dbReference>
<dbReference type="InterPro" id="IPR024011">
    <property type="entry name" value="Biosynth_lucif-like_mOase_dom"/>
</dbReference>
<protein>
    <recommendedName>
        <fullName evidence="6">Carrier domain-containing protein</fullName>
    </recommendedName>
</protein>
<dbReference type="InterPro" id="IPR015421">
    <property type="entry name" value="PyrdxlP-dep_Trfase_major"/>
</dbReference>
<evidence type="ECO:0000313" key="8">
    <source>
        <dbReference type="Proteomes" id="UP000600365"/>
    </source>
</evidence>
<dbReference type="PANTHER" id="PTHR45527">
    <property type="entry name" value="NONRIBOSOMAL PEPTIDE SYNTHETASE"/>
    <property type="match status" value="1"/>
</dbReference>
<dbReference type="InterPro" id="IPR015422">
    <property type="entry name" value="PyrdxlP-dep_Trfase_small"/>
</dbReference>
<feature type="domain" description="Carrier" evidence="6">
    <location>
        <begin position="1380"/>
        <end position="1456"/>
    </location>
</feature>
<dbReference type="PANTHER" id="PTHR45527:SF1">
    <property type="entry name" value="FATTY ACID SYNTHASE"/>
    <property type="match status" value="1"/>
</dbReference>
<dbReference type="Gene3D" id="3.30.559.30">
    <property type="entry name" value="Nonribosomal peptide synthetase, condensation domain"/>
    <property type="match status" value="2"/>
</dbReference>
<dbReference type="Pfam" id="PF00202">
    <property type="entry name" value="Aminotran_3"/>
    <property type="match status" value="1"/>
</dbReference>
<dbReference type="SUPFAM" id="SSF53383">
    <property type="entry name" value="PLP-dependent transferases"/>
    <property type="match status" value="1"/>
</dbReference>
<feature type="compositionally biased region" description="Basic and acidic residues" evidence="5">
    <location>
        <begin position="564"/>
        <end position="575"/>
    </location>
</feature>